<reference evidence="1 2" key="1">
    <citation type="submission" date="2024-02" db="EMBL/GenBank/DDBJ databases">
        <authorList>
            <person name="Chen Y."/>
            <person name="Shah S."/>
            <person name="Dougan E. K."/>
            <person name="Thang M."/>
            <person name="Chan C."/>
        </authorList>
    </citation>
    <scope>NUCLEOTIDE SEQUENCE [LARGE SCALE GENOMIC DNA]</scope>
</reference>
<evidence type="ECO:0000313" key="1">
    <source>
        <dbReference type="EMBL" id="CAK9036683.1"/>
    </source>
</evidence>
<proteinExistence type="predicted"/>
<dbReference type="EMBL" id="CAXAMM010015559">
    <property type="protein sequence ID" value="CAK9036683.1"/>
    <property type="molecule type" value="Genomic_DNA"/>
</dbReference>
<comment type="caution">
    <text evidence="1">The sequence shown here is derived from an EMBL/GenBank/DDBJ whole genome shotgun (WGS) entry which is preliminary data.</text>
</comment>
<gene>
    <name evidence="1" type="ORF">SCF082_LOCUS21828</name>
</gene>
<name>A0ABP0LCF4_9DINO</name>
<dbReference type="Proteomes" id="UP001642464">
    <property type="component" value="Unassembled WGS sequence"/>
</dbReference>
<organism evidence="1 2">
    <name type="scientific">Durusdinium trenchii</name>
    <dbReference type="NCBI Taxonomy" id="1381693"/>
    <lineage>
        <taxon>Eukaryota</taxon>
        <taxon>Sar</taxon>
        <taxon>Alveolata</taxon>
        <taxon>Dinophyceae</taxon>
        <taxon>Suessiales</taxon>
        <taxon>Symbiodiniaceae</taxon>
        <taxon>Durusdinium</taxon>
    </lineage>
</organism>
<evidence type="ECO:0000313" key="2">
    <source>
        <dbReference type="Proteomes" id="UP001642464"/>
    </source>
</evidence>
<accession>A0ABP0LCF4</accession>
<protein>
    <submittedName>
        <fullName evidence="1">Uncharacterized protein</fullName>
    </submittedName>
</protein>
<keyword evidence="2" id="KW-1185">Reference proteome</keyword>
<sequence>MMLDHRKKRVKRVAKVGFRELVPMLRDILERPRWFFRLWRTLALRGNNVRGPVSLGTCANFFTPCWFIPHMTPSCSCMHV</sequence>